<evidence type="ECO:0008006" key="3">
    <source>
        <dbReference type="Google" id="ProtNLM"/>
    </source>
</evidence>
<dbReference type="InterPro" id="IPR043132">
    <property type="entry name" value="BCAT-like_C"/>
</dbReference>
<proteinExistence type="predicted"/>
<keyword evidence="2" id="KW-1185">Reference proteome</keyword>
<accession>A0A376CNP3</accession>
<dbReference type="EMBL" id="UFXQ01000001">
    <property type="protein sequence ID" value="STC69925.1"/>
    <property type="molecule type" value="Genomic_DNA"/>
</dbReference>
<evidence type="ECO:0000313" key="1">
    <source>
        <dbReference type="EMBL" id="STC69925.1"/>
    </source>
</evidence>
<dbReference type="Gene3D" id="3.20.10.10">
    <property type="entry name" value="D-amino Acid Aminotransferase, subunit A, domain 2"/>
    <property type="match status" value="1"/>
</dbReference>
<dbReference type="AlphaFoldDB" id="A0A376CNP3"/>
<gene>
    <name evidence="1" type="ORF">NCTC11862_01730</name>
</gene>
<protein>
    <recommendedName>
        <fullName evidence="3">4-amino-4-deoxychorismate lyase</fullName>
    </recommendedName>
</protein>
<dbReference type="STRING" id="35756.GCA_001044155_00458"/>
<reference evidence="1 2" key="1">
    <citation type="submission" date="2018-06" db="EMBL/GenBank/DDBJ databases">
        <authorList>
            <consortium name="Pathogen Informatics"/>
            <person name="Doyle S."/>
        </authorList>
    </citation>
    <scope>NUCLEOTIDE SEQUENCE [LARGE SCALE GENOMIC DNA]</scope>
    <source>
        <strain evidence="1 2">NCTC11862</strain>
    </source>
</reference>
<evidence type="ECO:0000313" key="2">
    <source>
        <dbReference type="Proteomes" id="UP000254467"/>
    </source>
</evidence>
<dbReference type="Proteomes" id="UP000254467">
    <property type="component" value="Unassembled WGS sequence"/>
</dbReference>
<organism evidence="1 2">
    <name type="scientific">Corynebacterium pilosum</name>
    <dbReference type="NCBI Taxonomy" id="35756"/>
    <lineage>
        <taxon>Bacteria</taxon>
        <taxon>Bacillati</taxon>
        <taxon>Actinomycetota</taxon>
        <taxon>Actinomycetes</taxon>
        <taxon>Mycobacteriales</taxon>
        <taxon>Corynebacteriaceae</taxon>
        <taxon>Corynebacterium</taxon>
    </lineage>
</organism>
<sequence length="229" mass="25387">MEVFTFVVRDGSVIDFSRYIDAFRAHGVSPNTINQLRVRLSQVDGTRRAVVELANGTASLSLRPLPARPSEITVDSAGVLDERRSPQIRGGRDLGWQQGLLSRLSVDEGLLIDERGYVISSFLSPFLMMKDGAAHVSAHPRTTPSITADGALDLLASEGVEIRWLDKGFHRSQLMSNETWSINAVYGARLVTGWLEYGGVVPARTGIERMGVPTHRELNELREKRYEIV</sequence>
<name>A0A376CNP3_9CORY</name>
<dbReference type="RefSeq" id="WP_018581727.1">
    <property type="nucleotide sequence ID" value="NZ_LDYD01000003.1"/>
</dbReference>
<dbReference type="OrthoDB" id="4401126at2"/>